<dbReference type="AlphaFoldDB" id="A0A372ZLD3"/>
<dbReference type="Proteomes" id="UP000263377">
    <property type="component" value="Unassembled WGS sequence"/>
</dbReference>
<dbReference type="EMBL" id="QVIG01000001">
    <property type="protein sequence ID" value="RGD56673.1"/>
    <property type="molecule type" value="Genomic_DNA"/>
</dbReference>
<keyword evidence="2" id="KW-1185">Reference proteome</keyword>
<sequence>MLVWYVAYGSNLHAARLARYLRGGRPDGGAQAHPGSRDPRPPRRAVATVLPGVLYFADHSLTWGGGSAFYDPALPGEVPCRAYLVTVGQFSDVAAQEMRRSPGTDLDLAPVLAAGRAELGPGRYETLLHVGESDGHPLLTFTAARGVAGAELNAPTPPYLRTLAAGLAESHGWGPWRTAGYLATRPGAAGHWTPAEVAALLL</sequence>
<dbReference type="RefSeq" id="WP_117485228.1">
    <property type="nucleotide sequence ID" value="NZ_QVIG01000001.1"/>
</dbReference>
<name>A0A372ZLD3_9ACTN</name>
<proteinExistence type="predicted"/>
<comment type="caution">
    <text evidence="1">The sequence shown here is derived from an EMBL/GenBank/DDBJ whole genome shotgun (WGS) entry which is preliminary data.</text>
</comment>
<accession>A0A372ZLD3</accession>
<evidence type="ECO:0000313" key="1">
    <source>
        <dbReference type="EMBL" id="RGD56673.1"/>
    </source>
</evidence>
<protein>
    <submittedName>
        <fullName evidence="1">Histone deacetylase</fullName>
    </submittedName>
</protein>
<organism evidence="1 2">
    <name type="scientific">Kitasatospora xanthocidica</name>
    <dbReference type="NCBI Taxonomy" id="83382"/>
    <lineage>
        <taxon>Bacteria</taxon>
        <taxon>Bacillati</taxon>
        <taxon>Actinomycetota</taxon>
        <taxon>Actinomycetes</taxon>
        <taxon>Kitasatosporales</taxon>
        <taxon>Streptomycetaceae</taxon>
        <taxon>Kitasatospora</taxon>
    </lineage>
</organism>
<evidence type="ECO:0000313" key="2">
    <source>
        <dbReference type="Proteomes" id="UP000263377"/>
    </source>
</evidence>
<reference evidence="1 2" key="1">
    <citation type="submission" date="2018-08" db="EMBL/GenBank/DDBJ databases">
        <title>Diversity &amp; Physiological Properties of Lignin-Decomposing Actinobacteria from Soil.</title>
        <authorList>
            <person name="Roh S.G."/>
            <person name="Kim S.B."/>
        </authorList>
    </citation>
    <scope>NUCLEOTIDE SEQUENCE [LARGE SCALE GENOMIC DNA]</scope>
    <source>
        <strain evidence="1 2">MMS17-GH009</strain>
    </source>
</reference>
<gene>
    <name evidence="1" type="ORF">DR950_01695</name>
</gene>
<dbReference type="Gene3D" id="3.10.490.10">
    <property type="entry name" value="Gamma-glutamyl cyclotransferase-like"/>
    <property type="match status" value="1"/>
</dbReference>